<dbReference type="InterPro" id="IPR005225">
    <property type="entry name" value="Small_GTP-bd"/>
</dbReference>
<dbReference type="AlphaFoldDB" id="A0A0R1JMU0"/>
<dbReference type="SUPFAM" id="SSF54211">
    <property type="entry name" value="Ribosomal protein S5 domain 2-like"/>
    <property type="match status" value="1"/>
</dbReference>
<dbReference type="InterPro" id="IPR005517">
    <property type="entry name" value="Transl_elong_EFG/EF2_IV"/>
</dbReference>
<accession>A0A0R1JMU0</accession>
<dbReference type="InterPro" id="IPR020568">
    <property type="entry name" value="Ribosomal_Su5_D2-typ_SF"/>
</dbReference>
<dbReference type="InterPro" id="IPR041095">
    <property type="entry name" value="EFG_II"/>
</dbReference>
<keyword evidence="4" id="KW-0046">Antibiotic resistance</keyword>
<sequence length="661" mass="72374">MKQIVTGIVAHVDAGKTTLSEALLYQTGAVRRLGRVDNGDAFLDSDALEKKRGITIFSHQAVLKTKDLELTVLDTPGHVDFATQTEQVLSVLDYAILVVSATDGVQGYTRTLWRLLTHYQVPTFIFVNKMDAPGTDQAALLADLQAKLAPGCLPFPAGDSAQTLPEALQEDIAMQDETVLNGFLETGTLEASTVRNLIRQRQVFPCYFGSALKLQGVTELLAGMAYWSQPQQSQAEFGAKVFKITHDEKGERLTWVRLTGGQLRPKDVLVDQQKVNQLRAYNGTKYTTLPVAHAGEIAALTGLTGTYPGQGLGNQGDGSRPEMRPVLTYAVDPQGQDIHHCLAVLQELEDEDPQLHVTWSEQLQEIRVQLMGTVQLEILQQLLHDRFQLDVQFDAGGILYQETLTRAVEGVGHFEPLRHYAEVHLLMRPAPRGSGLTIDADCSLEVLVKNWQHQVLTSLKAKEHLGVLVGAPLTDVHITLVTGRGSIVHSVGGDFREATWRAVRQGLMMLRDTQGLQLLEPWYRFRLEVGQAQVGRAMTDIQRMHGTFETPVETATGTTVLTGVAPVAEMQAYSQEVNAYTHGQGQLECLVDGYRPCHDQAAVVAATAYQPTADLANTPDSVFCAHGAGYPVAWDQVPTMAHVPYAYSAADLARLTAEATD</sequence>
<dbReference type="NCBIfam" id="TIGR00231">
    <property type="entry name" value="small_GTP"/>
    <property type="match status" value="1"/>
</dbReference>
<dbReference type="Gene3D" id="3.30.70.240">
    <property type="match status" value="1"/>
</dbReference>
<name>A0A0R1JMU0_9LACO</name>
<dbReference type="SMART" id="SM00838">
    <property type="entry name" value="EFG_C"/>
    <property type="match status" value="1"/>
</dbReference>
<dbReference type="PRINTS" id="PR01037">
    <property type="entry name" value="TCRTETOQM"/>
</dbReference>
<dbReference type="InterPro" id="IPR035650">
    <property type="entry name" value="Tet_C"/>
</dbReference>
<dbReference type="GO" id="GO:0032790">
    <property type="term" value="P:ribosome disassembly"/>
    <property type="evidence" value="ECO:0007669"/>
    <property type="project" value="TreeGrafter"/>
</dbReference>
<dbReference type="InterPro" id="IPR027417">
    <property type="entry name" value="P-loop_NTPase"/>
</dbReference>
<dbReference type="InterPro" id="IPR014721">
    <property type="entry name" value="Ribsml_uS5_D2-typ_fold_subgr"/>
</dbReference>
<keyword evidence="6" id="KW-0251">Elongation factor</keyword>
<dbReference type="EMBL" id="AZDT01000067">
    <property type="protein sequence ID" value="KRK72774.1"/>
    <property type="molecule type" value="Genomic_DNA"/>
</dbReference>
<dbReference type="CDD" id="cd04168">
    <property type="entry name" value="TetM_like"/>
    <property type="match status" value="1"/>
</dbReference>
<dbReference type="PROSITE" id="PS51722">
    <property type="entry name" value="G_TR_2"/>
    <property type="match status" value="1"/>
</dbReference>
<dbReference type="SMART" id="SM00889">
    <property type="entry name" value="EFG_IV"/>
    <property type="match status" value="1"/>
</dbReference>
<dbReference type="SUPFAM" id="SSF52540">
    <property type="entry name" value="P-loop containing nucleoside triphosphate hydrolases"/>
    <property type="match status" value="1"/>
</dbReference>
<dbReference type="GO" id="GO:0005525">
    <property type="term" value="F:GTP binding"/>
    <property type="evidence" value="ECO:0007669"/>
    <property type="project" value="UniProtKB-KW"/>
</dbReference>
<dbReference type="Gene3D" id="3.30.230.10">
    <property type="match status" value="1"/>
</dbReference>
<dbReference type="PATRIC" id="fig|1423773.3.peg.1130"/>
<reference evidence="6 7" key="1">
    <citation type="journal article" date="2015" name="Genome Announc.">
        <title>Expanding the biotechnology potential of lactobacilli through comparative genomics of 213 strains and associated genera.</title>
        <authorList>
            <person name="Sun Z."/>
            <person name="Harris H.M."/>
            <person name="McCann A."/>
            <person name="Guo C."/>
            <person name="Argimon S."/>
            <person name="Zhang W."/>
            <person name="Yang X."/>
            <person name="Jeffery I.B."/>
            <person name="Cooney J.C."/>
            <person name="Kagawa T.F."/>
            <person name="Liu W."/>
            <person name="Song Y."/>
            <person name="Salvetti E."/>
            <person name="Wrobel A."/>
            <person name="Rasinkangas P."/>
            <person name="Parkhill J."/>
            <person name="Rea M.C."/>
            <person name="O'Sullivan O."/>
            <person name="Ritari J."/>
            <person name="Douillard F.P."/>
            <person name="Paul Ross R."/>
            <person name="Yang R."/>
            <person name="Briner A.E."/>
            <person name="Felis G.E."/>
            <person name="de Vos W.M."/>
            <person name="Barrangou R."/>
            <person name="Klaenhammer T.R."/>
            <person name="Caufield P.W."/>
            <person name="Cui Y."/>
            <person name="Zhang H."/>
            <person name="O'Toole P.W."/>
        </authorList>
    </citation>
    <scope>NUCLEOTIDE SEQUENCE [LARGE SCALE GENOMIC DNA]</scope>
    <source>
        <strain evidence="6 7">DSM 19117</strain>
    </source>
</reference>
<dbReference type="PANTHER" id="PTHR43261:SF1">
    <property type="entry name" value="RIBOSOME-RELEASING FACTOR 2, MITOCHONDRIAL"/>
    <property type="match status" value="1"/>
</dbReference>
<dbReference type="SUPFAM" id="SSF54980">
    <property type="entry name" value="EF-G C-terminal domain-like"/>
    <property type="match status" value="2"/>
</dbReference>
<dbReference type="Gene3D" id="2.40.30.10">
    <property type="entry name" value="Translation factors"/>
    <property type="match status" value="1"/>
</dbReference>
<dbReference type="Pfam" id="PF00679">
    <property type="entry name" value="EFG_C"/>
    <property type="match status" value="1"/>
</dbReference>
<evidence type="ECO:0000256" key="2">
    <source>
        <dbReference type="ARBA" id="ARBA00022917"/>
    </source>
</evidence>
<dbReference type="SUPFAM" id="SSF50447">
    <property type="entry name" value="Translation proteins"/>
    <property type="match status" value="1"/>
</dbReference>
<gene>
    <name evidence="6" type="ORF">FD30_GL001103</name>
</gene>
<dbReference type="InterPro" id="IPR035647">
    <property type="entry name" value="EFG_III/V"/>
</dbReference>
<keyword evidence="7" id="KW-1185">Reference proteome</keyword>
<dbReference type="OrthoDB" id="9801591at2"/>
<dbReference type="Gene3D" id="3.40.50.300">
    <property type="entry name" value="P-loop containing nucleotide triphosphate hydrolases"/>
    <property type="match status" value="1"/>
</dbReference>
<dbReference type="InterPro" id="IPR009000">
    <property type="entry name" value="Transl_B-barrel_sf"/>
</dbReference>
<evidence type="ECO:0000256" key="4">
    <source>
        <dbReference type="ARBA" id="ARBA00023251"/>
    </source>
</evidence>
<keyword evidence="2" id="KW-0648">Protein biosynthesis</keyword>
<dbReference type="GO" id="GO:0003924">
    <property type="term" value="F:GTPase activity"/>
    <property type="evidence" value="ECO:0007669"/>
    <property type="project" value="InterPro"/>
</dbReference>
<evidence type="ECO:0000256" key="3">
    <source>
        <dbReference type="ARBA" id="ARBA00023134"/>
    </source>
</evidence>
<dbReference type="RefSeq" id="WP_056945046.1">
    <property type="nucleotide sequence ID" value="NZ_AZDT01000067.1"/>
</dbReference>
<evidence type="ECO:0000259" key="5">
    <source>
        <dbReference type="PROSITE" id="PS51722"/>
    </source>
</evidence>
<dbReference type="Pfam" id="PF03764">
    <property type="entry name" value="EFG_IV"/>
    <property type="match status" value="1"/>
</dbReference>
<evidence type="ECO:0000313" key="6">
    <source>
        <dbReference type="EMBL" id="KRK72774.1"/>
    </source>
</evidence>
<dbReference type="CDD" id="cd03711">
    <property type="entry name" value="Tet_C"/>
    <property type="match status" value="1"/>
</dbReference>
<dbReference type="PANTHER" id="PTHR43261">
    <property type="entry name" value="TRANSLATION ELONGATION FACTOR G-RELATED"/>
    <property type="match status" value="1"/>
</dbReference>
<dbReference type="InterPro" id="IPR000795">
    <property type="entry name" value="T_Tr_GTP-bd_dom"/>
</dbReference>
<protein>
    <submittedName>
        <fullName evidence="6">Translation elongation factor (GTPase)</fullName>
    </submittedName>
</protein>
<dbReference type="PRINTS" id="PR00315">
    <property type="entry name" value="ELONGATNFCT"/>
</dbReference>
<dbReference type="Pfam" id="PF14492">
    <property type="entry name" value="EFG_III"/>
    <property type="match status" value="1"/>
</dbReference>
<dbReference type="Proteomes" id="UP000051162">
    <property type="component" value="Unassembled WGS sequence"/>
</dbReference>
<evidence type="ECO:0000256" key="1">
    <source>
        <dbReference type="ARBA" id="ARBA00022741"/>
    </source>
</evidence>
<dbReference type="InterPro" id="IPR000640">
    <property type="entry name" value="EFG_V-like"/>
</dbReference>
<evidence type="ECO:0000313" key="7">
    <source>
        <dbReference type="Proteomes" id="UP000051162"/>
    </source>
</evidence>
<keyword evidence="1" id="KW-0547">Nucleotide-binding</keyword>
<keyword evidence="3" id="KW-0342">GTP-binding</keyword>
<feature type="domain" description="Tr-type G" evidence="5">
    <location>
        <begin position="1"/>
        <end position="232"/>
    </location>
</feature>
<dbReference type="GO" id="GO:0003746">
    <property type="term" value="F:translation elongation factor activity"/>
    <property type="evidence" value="ECO:0007669"/>
    <property type="project" value="UniProtKB-KW"/>
</dbReference>
<dbReference type="GeneID" id="84782669"/>
<proteinExistence type="predicted"/>
<organism evidence="6 7">
    <name type="scientific">Levilactobacillus namurensis DSM 19117</name>
    <dbReference type="NCBI Taxonomy" id="1423773"/>
    <lineage>
        <taxon>Bacteria</taxon>
        <taxon>Bacillati</taxon>
        <taxon>Bacillota</taxon>
        <taxon>Bacilli</taxon>
        <taxon>Lactobacillales</taxon>
        <taxon>Lactobacillaceae</taxon>
        <taxon>Levilactobacillus</taxon>
    </lineage>
</organism>
<comment type="caution">
    <text evidence="6">The sequence shown here is derived from an EMBL/GenBank/DDBJ whole genome shotgun (WGS) entry which is preliminary data.</text>
</comment>
<dbReference type="STRING" id="1423773.FD30_GL001103"/>
<dbReference type="GO" id="GO:0046677">
    <property type="term" value="P:response to antibiotic"/>
    <property type="evidence" value="ECO:0007669"/>
    <property type="project" value="UniProtKB-KW"/>
</dbReference>
<dbReference type="Gene3D" id="3.30.70.870">
    <property type="entry name" value="Elongation Factor G (Translational Gtpase), domain 3"/>
    <property type="match status" value="1"/>
</dbReference>
<dbReference type="Pfam" id="PF00009">
    <property type="entry name" value="GTP_EFTU"/>
    <property type="match status" value="1"/>
</dbReference>